<organism evidence="1 2">
    <name type="scientific">Methylophaga lonarensis MPL</name>
    <dbReference type="NCBI Taxonomy" id="1286106"/>
    <lineage>
        <taxon>Bacteria</taxon>
        <taxon>Pseudomonadati</taxon>
        <taxon>Pseudomonadota</taxon>
        <taxon>Gammaproteobacteria</taxon>
        <taxon>Thiotrichales</taxon>
        <taxon>Piscirickettsiaceae</taxon>
        <taxon>Methylophaga</taxon>
    </lineage>
</organism>
<proteinExistence type="predicted"/>
<dbReference type="STRING" id="1286106.MPL1_00120"/>
<dbReference type="OrthoDB" id="9801609at2"/>
<dbReference type="AlphaFoldDB" id="M7P4D0"/>
<accession>M7P4D0</accession>
<reference evidence="1 2" key="1">
    <citation type="journal article" date="2013" name="Genome Announc.">
        <title>Draft Genome Sequence of Methylophaga lonarensis MPLT, a Haloalkaliphilic (Non-Methane-Utilizing) Methylotroph.</title>
        <authorList>
            <person name="Shetty S.A."/>
            <person name="Marathe N.P."/>
            <person name="Munot H."/>
            <person name="Antony C.P."/>
            <person name="Dhotre D.P."/>
            <person name="Murrell J.C."/>
            <person name="Shouche Y.S."/>
        </authorList>
    </citation>
    <scope>NUCLEOTIDE SEQUENCE [LARGE SCALE GENOMIC DNA]</scope>
    <source>
        <strain evidence="1 2">MPL</strain>
    </source>
</reference>
<dbReference type="eggNOG" id="COG0438">
    <property type="taxonomic scope" value="Bacteria"/>
</dbReference>
<comment type="caution">
    <text evidence="1">The sequence shown here is derived from an EMBL/GenBank/DDBJ whole genome shotgun (WGS) entry which is preliminary data.</text>
</comment>
<name>M7P4D0_9GAMM</name>
<evidence type="ECO:0000313" key="2">
    <source>
        <dbReference type="Proteomes" id="UP000012019"/>
    </source>
</evidence>
<dbReference type="EMBL" id="APHR01000001">
    <property type="protein sequence ID" value="EMR14356.1"/>
    <property type="molecule type" value="Genomic_DNA"/>
</dbReference>
<dbReference type="SUPFAM" id="SSF53756">
    <property type="entry name" value="UDP-Glycosyltransferase/glycogen phosphorylase"/>
    <property type="match status" value="1"/>
</dbReference>
<evidence type="ECO:0008006" key="3">
    <source>
        <dbReference type="Google" id="ProtNLM"/>
    </source>
</evidence>
<gene>
    <name evidence="1" type="ORF">MPL1_00120</name>
</gene>
<protein>
    <recommendedName>
        <fullName evidence="3">Glycosyl transferase family 1 domain-containing protein</fullName>
    </recommendedName>
</protein>
<keyword evidence="2" id="KW-1185">Reference proteome</keyword>
<sequence>MTNKVDKSPRKILKKLSRIDRQFKNNNILSFNNDYNFQKKSIVFLLPYQKMPAGGVIVSHHHSDTINSLFSGEFVSEVFYPENVTCTVDNFKHNSRFKRNNRLNKNRDFVILPEMMAARYAKVLIENQVRFGIHVQNGYSIGLELSSDLASFSDLKDVYLKSDIIIGNSEDTIQNILTVFPDVGEKIIRSYFVINKAKYQEVNDKKNIITYMPRKLSKHSQLVLLFLGDKLPEHWTIKAIDGVTEQEVYDIFYESKIFMSFSEFEGLAMPPAMAAMSGNYVIGYTGEANKEYFHLPCFEEIPCGDIKTFVQSLLASVARFDSGLVQIDHSSIEYLKDLFSQHRQQQFIQDLVRKVDQIMSEA</sequence>
<dbReference type="Proteomes" id="UP000012019">
    <property type="component" value="Unassembled WGS sequence"/>
</dbReference>
<evidence type="ECO:0000313" key="1">
    <source>
        <dbReference type="EMBL" id="EMR14356.1"/>
    </source>
</evidence>
<dbReference type="PATRIC" id="fig|1286106.3.peg.24"/>